<sequence length="256" mass="27566">MFSYHFLSTGNTLDELSIGDSLGLVVKSISDQLNESNSNHHSNPNVDSTHSNSLGAHLTNSIFSNNISTQPISIPGGTSALSSNNFSPTTSSPLSHFLSSRPPAPGFGTTADNLNQLDSNTNVFINHISQNQFSNTGFGRPQFNQSQRGPGQEADFQPLAPPLPPGSLGPSLPPNTVASLPLIEQRAKSYLTPKRRTVELSMPLLYNRLKNYGVACCMASETIEAWHGRVQRAEPTAETAGAFTPNTLTIHRIIQQ</sequence>
<gene>
    <name evidence="3" type="primary">LOC113470919</name>
</gene>
<organism evidence="2 3">
    <name type="scientific">Diaphorina citri</name>
    <name type="common">Asian citrus psyllid</name>
    <dbReference type="NCBI Taxonomy" id="121845"/>
    <lineage>
        <taxon>Eukaryota</taxon>
        <taxon>Metazoa</taxon>
        <taxon>Ecdysozoa</taxon>
        <taxon>Arthropoda</taxon>
        <taxon>Hexapoda</taxon>
        <taxon>Insecta</taxon>
        <taxon>Pterygota</taxon>
        <taxon>Neoptera</taxon>
        <taxon>Paraneoptera</taxon>
        <taxon>Hemiptera</taxon>
        <taxon>Sternorrhyncha</taxon>
        <taxon>Psylloidea</taxon>
        <taxon>Psyllidae</taxon>
        <taxon>Diaphorininae</taxon>
        <taxon>Diaphorina</taxon>
    </lineage>
</organism>
<proteinExistence type="predicted"/>
<reference evidence="3" key="1">
    <citation type="submission" date="2025-08" db="UniProtKB">
        <authorList>
            <consortium name="RefSeq"/>
        </authorList>
    </citation>
    <scope>IDENTIFICATION</scope>
</reference>
<accession>A0A3Q0JFN2</accession>
<keyword evidence="2" id="KW-1185">Reference proteome</keyword>
<feature type="region of interest" description="Disordered" evidence="1">
    <location>
        <begin position="135"/>
        <end position="174"/>
    </location>
</feature>
<dbReference type="Proteomes" id="UP000079169">
    <property type="component" value="Unplaced"/>
</dbReference>
<dbReference type="GeneID" id="113470919"/>
<dbReference type="RefSeq" id="XP_026685500.1">
    <property type="nucleotide sequence ID" value="XM_026829699.1"/>
</dbReference>
<feature type="compositionally biased region" description="Low complexity" evidence="1">
    <location>
        <begin position="81"/>
        <end position="95"/>
    </location>
</feature>
<feature type="region of interest" description="Disordered" evidence="1">
    <location>
        <begin position="79"/>
        <end position="112"/>
    </location>
</feature>
<dbReference type="PaxDb" id="121845-A0A3Q0JFN2"/>
<feature type="region of interest" description="Disordered" evidence="1">
    <location>
        <begin position="34"/>
        <end position="53"/>
    </location>
</feature>
<evidence type="ECO:0000256" key="1">
    <source>
        <dbReference type="SAM" id="MobiDB-lite"/>
    </source>
</evidence>
<feature type="compositionally biased region" description="Pro residues" evidence="1">
    <location>
        <begin position="159"/>
        <end position="173"/>
    </location>
</feature>
<feature type="compositionally biased region" description="Polar residues" evidence="1">
    <location>
        <begin position="135"/>
        <end position="149"/>
    </location>
</feature>
<dbReference type="KEGG" id="dci:113470919"/>
<evidence type="ECO:0000313" key="3">
    <source>
        <dbReference type="RefSeq" id="XP_026685500.1"/>
    </source>
</evidence>
<feature type="compositionally biased region" description="Polar residues" evidence="1">
    <location>
        <begin position="44"/>
        <end position="53"/>
    </location>
</feature>
<evidence type="ECO:0000313" key="2">
    <source>
        <dbReference type="Proteomes" id="UP000079169"/>
    </source>
</evidence>
<dbReference type="AlphaFoldDB" id="A0A3Q0JFN2"/>
<protein>
    <submittedName>
        <fullName evidence="3">Uncharacterized protein LOC113470919</fullName>
    </submittedName>
</protein>
<name>A0A3Q0JFN2_DIACI</name>